<dbReference type="EC" id="1.1.1.133" evidence="3 6"/>
<dbReference type="Pfam" id="PF04321">
    <property type="entry name" value="RmlD_sub_bind"/>
    <property type="match status" value="1"/>
</dbReference>
<proteinExistence type="inferred from homology"/>
<evidence type="ECO:0000313" key="9">
    <source>
        <dbReference type="Proteomes" id="UP001500552"/>
    </source>
</evidence>
<dbReference type="PANTHER" id="PTHR10491:SF4">
    <property type="entry name" value="METHIONINE ADENOSYLTRANSFERASE 2 SUBUNIT BETA"/>
    <property type="match status" value="1"/>
</dbReference>
<organism evidence="8 9">
    <name type="scientific">Pontibacter saemangeumensis</name>
    <dbReference type="NCBI Taxonomy" id="1084525"/>
    <lineage>
        <taxon>Bacteria</taxon>
        <taxon>Pseudomonadati</taxon>
        <taxon>Bacteroidota</taxon>
        <taxon>Cytophagia</taxon>
        <taxon>Cytophagales</taxon>
        <taxon>Hymenobacteraceae</taxon>
        <taxon>Pontibacter</taxon>
    </lineage>
</organism>
<keyword evidence="6" id="KW-0560">Oxidoreductase</keyword>
<evidence type="ECO:0000256" key="3">
    <source>
        <dbReference type="ARBA" id="ARBA00012929"/>
    </source>
</evidence>
<dbReference type="NCBIfam" id="TIGR01214">
    <property type="entry name" value="rmlD"/>
    <property type="match status" value="1"/>
</dbReference>
<accession>A0ABP8L9P5</accession>
<gene>
    <name evidence="8" type="primary">rfbD_1</name>
    <name evidence="8" type="ORF">GCM10023188_05170</name>
</gene>
<dbReference type="Gene3D" id="3.90.25.10">
    <property type="entry name" value="UDP-galactose 4-epimerase, domain 1"/>
    <property type="match status" value="1"/>
</dbReference>
<dbReference type="Gene3D" id="3.40.50.720">
    <property type="entry name" value="NAD(P)-binding Rossmann-like Domain"/>
    <property type="match status" value="1"/>
</dbReference>
<dbReference type="RefSeq" id="WP_345156588.1">
    <property type="nucleotide sequence ID" value="NZ_BAABHC010000002.1"/>
</dbReference>
<dbReference type="Proteomes" id="UP001500552">
    <property type="component" value="Unassembled WGS sequence"/>
</dbReference>
<evidence type="ECO:0000256" key="1">
    <source>
        <dbReference type="ARBA" id="ARBA00004781"/>
    </source>
</evidence>
<evidence type="ECO:0000256" key="2">
    <source>
        <dbReference type="ARBA" id="ARBA00010944"/>
    </source>
</evidence>
<evidence type="ECO:0000256" key="5">
    <source>
        <dbReference type="ARBA" id="ARBA00048200"/>
    </source>
</evidence>
<dbReference type="CDD" id="cd05254">
    <property type="entry name" value="dTDP_HR_like_SDR_e"/>
    <property type="match status" value="1"/>
</dbReference>
<feature type="domain" description="RmlD-like substrate binding" evidence="7">
    <location>
        <begin position="5"/>
        <end position="282"/>
    </location>
</feature>
<dbReference type="InterPro" id="IPR029903">
    <property type="entry name" value="RmlD-like-bd"/>
</dbReference>
<keyword evidence="9" id="KW-1185">Reference proteome</keyword>
<comment type="similarity">
    <text evidence="2 6">Belongs to the dTDP-4-dehydrorhamnose reductase family.</text>
</comment>
<protein>
    <recommendedName>
        <fullName evidence="4 6">dTDP-4-dehydrorhamnose reductase</fullName>
        <ecNumber evidence="3 6">1.1.1.133</ecNumber>
    </recommendedName>
</protein>
<evidence type="ECO:0000256" key="4">
    <source>
        <dbReference type="ARBA" id="ARBA00017099"/>
    </source>
</evidence>
<comment type="pathway">
    <text evidence="1 6">Carbohydrate biosynthesis; dTDP-L-rhamnose biosynthesis.</text>
</comment>
<dbReference type="PANTHER" id="PTHR10491">
    <property type="entry name" value="DTDP-4-DEHYDRORHAMNOSE REDUCTASE"/>
    <property type="match status" value="1"/>
</dbReference>
<keyword evidence="6" id="KW-0521">NADP</keyword>
<evidence type="ECO:0000256" key="6">
    <source>
        <dbReference type="RuleBase" id="RU364082"/>
    </source>
</evidence>
<dbReference type="InterPro" id="IPR005913">
    <property type="entry name" value="dTDP_dehydrorham_reduct"/>
</dbReference>
<evidence type="ECO:0000313" key="8">
    <source>
        <dbReference type="EMBL" id="GAA4424865.1"/>
    </source>
</evidence>
<comment type="caution">
    <text evidence="8">The sequence shown here is derived from an EMBL/GenBank/DDBJ whole genome shotgun (WGS) entry which is preliminary data.</text>
</comment>
<reference evidence="9" key="1">
    <citation type="journal article" date="2019" name="Int. J. Syst. Evol. Microbiol.">
        <title>The Global Catalogue of Microorganisms (GCM) 10K type strain sequencing project: providing services to taxonomists for standard genome sequencing and annotation.</title>
        <authorList>
            <consortium name="The Broad Institute Genomics Platform"/>
            <consortium name="The Broad Institute Genome Sequencing Center for Infectious Disease"/>
            <person name="Wu L."/>
            <person name="Ma J."/>
        </authorList>
    </citation>
    <scope>NUCLEOTIDE SEQUENCE [LARGE SCALE GENOMIC DNA]</scope>
    <source>
        <strain evidence="9">JCM 17926</strain>
    </source>
</reference>
<dbReference type="EMBL" id="BAABHC010000002">
    <property type="protein sequence ID" value="GAA4424865.1"/>
    <property type="molecule type" value="Genomic_DNA"/>
</dbReference>
<dbReference type="SUPFAM" id="SSF51735">
    <property type="entry name" value="NAD(P)-binding Rossmann-fold domains"/>
    <property type="match status" value="1"/>
</dbReference>
<dbReference type="InterPro" id="IPR036291">
    <property type="entry name" value="NAD(P)-bd_dom_sf"/>
</dbReference>
<comment type="catalytic activity">
    <reaction evidence="5">
        <text>dTDP-beta-L-rhamnose + NADP(+) = dTDP-4-dehydro-beta-L-rhamnose + NADPH + H(+)</text>
        <dbReference type="Rhea" id="RHEA:21796"/>
        <dbReference type="ChEBI" id="CHEBI:15378"/>
        <dbReference type="ChEBI" id="CHEBI:57510"/>
        <dbReference type="ChEBI" id="CHEBI:57783"/>
        <dbReference type="ChEBI" id="CHEBI:58349"/>
        <dbReference type="ChEBI" id="CHEBI:62830"/>
        <dbReference type="EC" id="1.1.1.133"/>
    </reaction>
</comment>
<name>A0ABP8L9P5_9BACT</name>
<comment type="function">
    <text evidence="6">Catalyzes the reduction of dTDP-6-deoxy-L-lyxo-4-hexulose to yield dTDP-L-rhamnose.</text>
</comment>
<sequence>MNKAIVIGASGQLGQCLQAVVKEKNAGNFIFLSRKEADIADEDSLRSAFTTHAPAYCINCAAYTAVDKAEDEPEVSRQINRDGVISLSKLCREFGTTLIHISTDFVFSGNSLHPLSETDDTAPVNIYGATKLEGEQAIPGYIPNYFILRTSWLYSEFGNNFVKTMLRLGREKDELRVIWDQIGTPTYAMDLAEVIFHIIETNNTAYGIYHYSNEGLTSWYDFAKAIFELSHIPVRVVPVRTSEYITKAKRPAFSVLEKTKAKQNLGIKIPHWRESLKTCLSRM</sequence>
<evidence type="ECO:0000259" key="7">
    <source>
        <dbReference type="Pfam" id="PF04321"/>
    </source>
</evidence>